<dbReference type="EMBL" id="KC505252">
    <property type="protein sequence ID" value="AHA91820.1"/>
    <property type="molecule type" value="Genomic_RNA"/>
</dbReference>
<keyword evidence="3" id="KW-1185">Reference proteome</keyword>
<feature type="domain" description="(+)RNA virus helicase C-terminal" evidence="1">
    <location>
        <begin position="24"/>
        <end position="216"/>
    </location>
</feature>
<reference evidence="2 3" key="1">
    <citation type="journal article" date="2014" name="Virus Res.">
        <title>Unraveling complex viral infections in cassava (Manihot esculenta Crantz) from Colombia.</title>
        <authorList>
            <person name="Carvajal-Yepes M."/>
            <person name="Olaya C."/>
            <person name="Lozano I."/>
            <person name="Cuervo M."/>
            <person name="Castano M."/>
            <person name="Cuellar W.J."/>
        </authorList>
    </citation>
    <scope>NUCLEOTIDE SEQUENCE [LARGE SCALE GENOMIC DNA]</scope>
    <source>
        <strain evidence="2">CM5460-10</strain>
    </source>
</reference>
<accession>V9PRI8</accession>
<dbReference type="Proteomes" id="UP000681415">
    <property type="component" value="Segment"/>
</dbReference>
<sequence>MERIIEELNREKFIQVSNITEYPIVVHAVAGAGKTTLLHRLLKDLDLRICTTAQPSGFSILGRKISRFSISEPCDILDEYPGAEHPKASKLLLADPFQYSANLSGAHFIKLHTHRFGKNTCALLNRIFNHHFTSDKEDSVVFAGLYQGEPIGQLITLEEETFNLCLNHQLTPLRPCELYGREYNEVTVLLSETWTHYPPHLLYLALTRHQTKLLILSDAVSSTT</sequence>
<proteinExistence type="predicted"/>
<evidence type="ECO:0000313" key="2">
    <source>
        <dbReference type="EMBL" id="AHA91820.1"/>
    </source>
</evidence>
<dbReference type="InterPro" id="IPR027417">
    <property type="entry name" value="P-loop_NTPase"/>
</dbReference>
<evidence type="ECO:0000313" key="3">
    <source>
        <dbReference type="Proteomes" id="UP000681415"/>
    </source>
</evidence>
<dbReference type="Pfam" id="PF01443">
    <property type="entry name" value="Viral_helicase1"/>
    <property type="match status" value="1"/>
</dbReference>
<dbReference type="InterPro" id="IPR027351">
    <property type="entry name" value="(+)RNA_virus_helicase_core_dom"/>
</dbReference>
<organism evidence="2 3">
    <name type="scientific">Cassava Colombian symptomless virus</name>
    <dbReference type="NCBI Taxonomy" id="2843917"/>
    <lineage>
        <taxon>Viruses</taxon>
        <taxon>Riboviria</taxon>
        <taxon>Orthornavirae</taxon>
        <taxon>Kitrinoviricota</taxon>
        <taxon>Alsuviricetes</taxon>
        <taxon>Tymovirales</taxon>
        <taxon>Alphaflexiviridae</taxon>
        <taxon>Potexvirus</taxon>
        <taxon>Potexvirus colombiense</taxon>
    </lineage>
</organism>
<dbReference type="GO" id="GO:0005524">
    <property type="term" value="F:ATP binding"/>
    <property type="evidence" value="ECO:0007669"/>
    <property type="project" value="InterPro"/>
</dbReference>
<protein>
    <submittedName>
        <fullName evidence="2">TGB1</fullName>
    </submittedName>
</protein>
<evidence type="ECO:0000259" key="1">
    <source>
        <dbReference type="Pfam" id="PF01443"/>
    </source>
</evidence>
<dbReference type="RefSeq" id="YP_010797204.1">
    <property type="nucleotide sequence ID" value="NC_076132.1"/>
</dbReference>
<dbReference type="SUPFAM" id="SSF52540">
    <property type="entry name" value="P-loop containing nucleoside triphosphate hydrolases"/>
    <property type="match status" value="1"/>
</dbReference>
<dbReference type="GeneID" id="80534910"/>
<name>V9PRI8_9VIRU</name>